<sequence length="841" mass="93292">MKYEPIQKDFRNIANLLKLLKTVLDEALDFDKHSEEALLRVLEDLDVLVNEAREFLESWHPKKSKLCTVIQSELMLVKIQKSSLEICNMQETYLQSCLIPSHMTHIQHCRQELKCLEYERRTEAIEAALRDQKENLIPHSECLVNIMESLNLTSNQELLIESVALERERMKIESGKKKGAEDFINQIIILLAHMRECLFNIKQSENEDGMPPSYFCCPLSLELMSDPVIVASGQTFERAFIQKWLDEGMDICPKTRQTLNHTNLIPNYTVKALISNWCEVNNKRLQDPIKPIISDKALAYSVSPSSKVKDCRFPGYTNNKINGHMPESNEFVGLEKISLVGGFDGFSLRDLASKHSHEVDTGSRKQAVDALLRSFGEIDVKFEDKTVLQGTCHQVTLDKVASKDSHSPEQSTDHSRNESISSAVSSVDYMHGSGEGEIVEVSRVSSKCYSIEIFGEEGSDNHATQTGRYSGLSEINHQKDRDLGFSLKLFPGSRNPNHWTLQSENNSHVTQPDRNLSFSSSLSHGSRDPSLWNPESENKNLMNPSTVGSTMGNQVRKLVESLGSQSSQVQKEAAAELRLLAKHEMENRVLIAECGAIPPLVSLLRSQDEKTQENAVTALLNLSINEKNKRLIVDSGAIDSLIEVLNSGTSEAKENSAATLFSLSVIEEYKVKIGRSGAIQSLVELLNSGTLRGKKDAATALFNLSIFHENKARIVKAGAVKCLIWLMDLTGGMVDKSVAVLSNLATIPEGRSAIAEEGGIPALVEVVELGSQRGKENAASTLLLLCMNSNRYCTLVLQEGAVPPLVALSQSGTPRAKEKAQQLLSHFRNQREGNVVKGQLS</sequence>
<evidence type="ECO:0000256" key="4">
    <source>
        <dbReference type="ARBA" id="ARBA00022679"/>
    </source>
</evidence>
<feature type="compositionally biased region" description="Basic and acidic residues" evidence="8">
    <location>
        <begin position="400"/>
        <end position="417"/>
    </location>
</feature>
<dbReference type="PROSITE" id="PS51698">
    <property type="entry name" value="U_BOX"/>
    <property type="match status" value="1"/>
</dbReference>
<dbReference type="InterPro" id="IPR011989">
    <property type="entry name" value="ARM-like"/>
</dbReference>
<reference evidence="11" key="1">
    <citation type="journal article" date="2013" name="Science">
        <title>The Amborella genome and the evolution of flowering plants.</title>
        <authorList>
            <consortium name="Amborella Genome Project"/>
        </authorList>
    </citation>
    <scope>NUCLEOTIDE SEQUENCE [LARGE SCALE GENOMIC DNA]</scope>
</reference>
<dbReference type="InterPro" id="IPR058678">
    <property type="entry name" value="ARM_PUB"/>
</dbReference>
<dbReference type="AlphaFoldDB" id="U5D8G1"/>
<dbReference type="EC" id="2.3.2.27" evidence="3"/>
<dbReference type="Gene3D" id="1.25.10.10">
    <property type="entry name" value="Leucine-rich Repeat Variant"/>
    <property type="match status" value="2"/>
</dbReference>
<evidence type="ECO:0000256" key="1">
    <source>
        <dbReference type="ARBA" id="ARBA00000900"/>
    </source>
</evidence>
<dbReference type="PANTHER" id="PTHR23315">
    <property type="entry name" value="U BOX DOMAIN-CONTAINING"/>
    <property type="match status" value="1"/>
</dbReference>
<organism evidence="10 11">
    <name type="scientific">Amborella trichopoda</name>
    <dbReference type="NCBI Taxonomy" id="13333"/>
    <lineage>
        <taxon>Eukaryota</taxon>
        <taxon>Viridiplantae</taxon>
        <taxon>Streptophyta</taxon>
        <taxon>Embryophyta</taxon>
        <taxon>Tracheophyta</taxon>
        <taxon>Spermatophyta</taxon>
        <taxon>Magnoliopsida</taxon>
        <taxon>Amborellales</taxon>
        <taxon>Amborellaceae</taxon>
        <taxon>Amborella</taxon>
    </lineage>
</organism>
<dbReference type="InterPro" id="IPR000225">
    <property type="entry name" value="Armadillo"/>
</dbReference>
<feature type="repeat" description="ARM" evidence="7">
    <location>
        <begin position="595"/>
        <end position="637"/>
    </location>
</feature>
<dbReference type="InterPro" id="IPR016024">
    <property type="entry name" value="ARM-type_fold"/>
</dbReference>
<dbReference type="eggNOG" id="KOG0167">
    <property type="taxonomic scope" value="Eukaryota"/>
</dbReference>
<evidence type="ECO:0000256" key="6">
    <source>
        <dbReference type="ARBA" id="ARBA00022786"/>
    </source>
</evidence>
<gene>
    <name evidence="10" type="ORF">AMTR_s00067p00049340</name>
</gene>
<evidence type="ECO:0000256" key="7">
    <source>
        <dbReference type="PROSITE-ProRule" id="PRU00259"/>
    </source>
</evidence>
<comment type="catalytic activity">
    <reaction evidence="1">
        <text>S-ubiquitinyl-[E2 ubiquitin-conjugating enzyme]-L-cysteine + [acceptor protein]-L-lysine = [E2 ubiquitin-conjugating enzyme]-L-cysteine + N(6)-ubiquitinyl-[acceptor protein]-L-lysine.</text>
        <dbReference type="EC" id="2.3.2.27"/>
    </reaction>
</comment>
<dbReference type="Pfam" id="PF25240">
    <property type="entry name" value="PUB2_N"/>
    <property type="match status" value="1"/>
</dbReference>
<dbReference type="Gramene" id="ERN18764">
    <property type="protein sequence ID" value="ERN18764"/>
    <property type="gene ID" value="AMTR_s00067p00049340"/>
</dbReference>
<dbReference type="HOGENOM" id="CLU_006348_5_0_1"/>
<evidence type="ECO:0000313" key="10">
    <source>
        <dbReference type="EMBL" id="ERN18764.1"/>
    </source>
</evidence>
<dbReference type="SUPFAM" id="SSF57850">
    <property type="entry name" value="RING/U-box"/>
    <property type="match status" value="1"/>
</dbReference>
<dbReference type="GO" id="GO:0016567">
    <property type="term" value="P:protein ubiquitination"/>
    <property type="evidence" value="ECO:0007669"/>
    <property type="project" value="UniProtKB-UniPathway"/>
</dbReference>
<dbReference type="GO" id="GO:0005634">
    <property type="term" value="C:nucleus"/>
    <property type="evidence" value="ECO:0000318"/>
    <property type="project" value="GO_Central"/>
</dbReference>
<dbReference type="UniPathway" id="UPA00143"/>
<dbReference type="STRING" id="13333.U5D8G1"/>
<feature type="compositionally biased region" description="Polar residues" evidence="8">
    <location>
        <begin position="496"/>
        <end position="516"/>
    </location>
</feature>
<comment type="pathway">
    <text evidence="2">Protein modification; protein ubiquitination.</text>
</comment>
<keyword evidence="4" id="KW-0808">Transferase</keyword>
<evidence type="ECO:0000256" key="8">
    <source>
        <dbReference type="SAM" id="MobiDB-lite"/>
    </source>
</evidence>
<dbReference type="GO" id="GO:0005737">
    <property type="term" value="C:cytoplasm"/>
    <property type="evidence" value="ECO:0000318"/>
    <property type="project" value="GO_Central"/>
</dbReference>
<dbReference type="FunFam" id="1.25.10.10:FF:000082">
    <property type="entry name" value="RING-type E3 ubiquitin transferase"/>
    <property type="match status" value="1"/>
</dbReference>
<dbReference type="Gene3D" id="3.30.40.10">
    <property type="entry name" value="Zinc/RING finger domain, C3HC4 (zinc finger)"/>
    <property type="match status" value="1"/>
</dbReference>
<feature type="repeat" description="ARM" evidence="7">
    <location>
        <begin position="718"/>
        <end position="759"/>
    </location>
</feature>
<dbReference type="InterPro" id="IPR013083">
    <property type="entry name" value="Znf_RING/FYVE/PHD"/>
</dbReference>
<dbReference type="FunFam" id="3.30.40.10:FF:000562">
    <property type="entry name" value="RING-type E3 ubiquitin transferase"/>
    <property type="match status" value="1"/>
</dbReference>
<dbReference type="GO" id="GO:0061630">
    <property type="term" value="F:ubiquitin protein ligase activity"/>
    <property type="evidence" value="ECO:0007669"/>
    <property type="project" value="UniProtKB-EC"/>
</dbReference>
<evidence type="ECO:0000259" key="9">
    <source>
        <dbReference type="PROSITE" id="PS51698"/>
    </source>
</evidence>
<keyword evidence="5" id="KW-0677">Repeat</keyword>
<dbReference type="Pfam" id="PF04564">
    <property type="entry name" value="U-box"/>
    <property type="match status" value="1"/>
</dbReference>
<feature type="repeat" description="ARM" evidence="7">
    <location>
        <begin position="677"/>
        <end position="719"/>
    </location>
</feature>
<dbReference type="EMBL" id="KI392078">
    <property type="protein sequence ID" value="ERN18764.1"/>
    <property type="molecule type" value="Genomic_DNA"/>
</dbReference>
<dbReference type="Pfam" id="PF25598">
    <property type="entry name" value="ARM_PUB"/>
    <property type="match status" value="1"/>
</dbReference>
<feature type="domain" description="U-box" evidence="9">
    <location>
        <begin position="210"/>
        <end position="284"/>
    </location>
</feature>
<dbReference type="CDD" id="cd16664">
    <property type="entry name" value="RING-Ubox_PUB"/>
    <property type="match status" value="1"/>
</dbReference>
<protein>
    <recommendedName>
        <fullName evidence="3">RING-type E3 ubiquitin transferase</fullName>
        <ecNumber evidence="3">2.3.2.27</ecNumber>
    </recommendedName>
</protein>
<accession>U5D8G1</accession>
<dbReference type="SMART" id="SM00185">
    <property type="entry name" value="ARM"/>
    <property type="match status" value="6"/>
</dbReference>
<dbReference type="Proteomes" id="UP000017836">
    <property type="component" value="Unassembled WGS sequence"/>
</dbReference>
<feature type="region of interest" description="Disordered" evidence="8">
    <location>
        <begin position="496"/>
        <end position="549"/>
    </location>
</feature>
<dbReference type="PANTHER" id="PTHR23315:SF7">
    <property type="entry name" value="U-BOX DOMAIN-CONTAINING PROTEIN 4"/>
    <property type="match status" value="1"/>
</dbReference>
<name>U5D8G1_AMBTC</name>
<feature type="region of interest" description="Disordered" evidence="8">
    <location>
        <begin position="398"/>
        <end position="422"/>
    </location>
</feature>
<keyword evidence="6" id="KW-0833">Ubl conjugation pathway</keyword>
<dbReference type="InterPro" id="IPR003613">
    <property type="entry name" value="Ubox_domain"/>
</dbReference>
<keyword evidence="11" id="KW-1185">Reference proteome</keyword>
<dbReference type="SUPFAM" id="SSF48371">
    <property type="entry name" value="ARM repeat"/>
    <property type="match status" value="1"/>
</dbReference>
<evidence type="ECO:0000256" key="3">
    <source>
        <dbReference type="ARBA" id="ARBA00012483"/>
    </source>
</evidence>
<dbReference type="InterPro" id="IPR045210">
    <property type="entry name" value="RING-Ubox_PUB"/>
</dbReference>
<feature type="compositionally biased region" description="Polar residues" evidence="8">
    <location>
        <begin position="533"/>
        <end position="549"/>
    </location>
</feature>
<dbReference type="SMART" id="SM00504">
    <property type="entry name" value="Ubox"/>
    <property type="match status" value="1"/>
</dbReference>
<proteinExistence type="predicted"/>
<evidence type="ECO:0000313" key="11">
    <source>
        <dbReference type="Proteomes" id="UP000017836"/>
    </source>
</evidence>
<evidence type="ECO:0000256" key="2">
    <source>
        <dbReference type="ARBA" id="ARBA00004906"/>
    </source>
</evidence>
<evidence type="ECO:0000256" key="5">
    <source>
        <dbReference type="ARBA" id="ARBA00022737"/>
    </source>
</evidence>
<dbReference type="PROSITE" id="PS50176">
    <property type="entry name" value="ARM_REPEAT"/>
    <property type="match status" value="3"/>
</dbReference>
<dbReference type="InterPro" id="IPR057314">
    <property type="entry name" value="PUB2-4-like_N"/>
</dbReference>